<evidence type="ECO:0000256" key="2">
    <source>
        <dbReference type="SAM" id="MobiDB-lite"/>
    </source>
</evidence>
<dbReference type="EMBL" id="JAIZAY010000008">
    <property type="protein sequence ID" value="KAJ8038051.1"/>
    <property type="molecule type" value="Genomic_DNA"/>
</dbReference>
<sequence length="471" mass="51571">MDREVIPERRHAQSPISLISVGRGSVKKPHPHEIRIPDCLCTFSETVGQVLNESCNGSKDVRPSRGRGRGTASFACPPTRTYSSREKLIARTLDAQKMDEKDGKGFIMKKFLGQQMNPFLDAYTDNSFSQSSGHSRKSCPATLPASHKNRTEWPALSKEQSGPSSLHNQKEGRKTKPSKNGKTSKNKAGALTADSNCQLKEFSASEDQIIAKESKSLRNASAGGEKFQGGTEVVENLCGELETVEKSNLNNNHSDKENEKENEDSDKDKEFETKADMEDTSVMKEPVLDSLPEPSLEGVKSSSDTGGEISLKDVAKQISNINEEEKDDTAERLEEATETEVKESGGVEEDVNTGTEEELNYKLFVRHEEFQPGDVSPLTGPNVLQIEGLPSVINDEDVSDLFFSCGTVTACKVLRDADSKLCIGIAYIRLEESAACAMAVSSFDSEPSPFADIDGDEEVPILKVRHFLPSN</sequence>
<dbReference type="Proteomes" id="UP001152320">
    <property type="component" value="Chromosome 8"/>
</dbReference>
<dbReference type="Gene3D" id="3.30.70.330">
    <property type="match status" value="1"/>
</dbReference>
<evidence type="ECO:0000256" key="1">
    <source>
        <dbReference type="PROSITE-ProRule" id="PRU00176"/>
    </source>
</evidence>
<feature type="domain" description="RRM" evidence="3">
    <location>
        <begin position="382"/>
        <end position="466"/>
    </location>
</feature>
<gene>
    <name evidence="4" type="ORF">HOLleu_19024</name>
</gene>
<feature type="compositionally biased region" description="Basic and acidic residues" evidence="2">
    <location>
        <begin position="266"/>
        <end position="277"/>
    </location>
</feature>
<dbReference type="PROSITE" id="PS50102">
    <property type="entry name" value="RRM"/>
    <property type="match status" value="1"/>
</dbReference>
<feature type="region of interest" description="Disordered" evidence="2">
    <location>
        <begin position="130"/>
        <end position="192"/>
    </location>
</feature>
<name>A0A9Q1C3N5_HOLLE</name>
<dbReference type="SUPFAM" id="SSF54928">
    <property type="entry name" value="RNA-binding domain, RBD"/>
    <property type="match status" value="1"/>
</dbReference>
<reference evidence="4" key="1">
    <citation type="submission" date="2021-10" db="EMBL/GenBank/DDBJ databases">
        <title>Tropical sea cucumber genome reveals ecological adaptation and Cuvierian tubules defense mechanism.</title>
        <authorList>
            <person name="Chen T."/>
        </authorList>
    </citation>
    <scope>NUCLEOTIDE SEQUENCE</scope>
    <source>
        <strain evidence="4">Nanhai2018</strain>
        <tissue evidence="4">Muscle</tissue>
    </source>
</reference>
<proteinExistence type="predicted"/>
<dbReference type="InterPro" id="IPR035979">
    <property type="entry name" value="RBD_domain_sf"/>
</dbReference>
<dbReference type="OrthoDB" id="3800936at2759"/>
<comment type="caution">
    <text evidence="4">The sequence shown here is derived from an EMBL/GenBank/DDBJ whole genome shotgun (WGS) entry which is preliminary data.</text>
</comment>
<dbReference type="CDD" id="cd00590">
    <property type="entry name" value="RRM_SF"/>
    <property type="match status" value="1"/>
</dbReference>
<dbReference type="InterPro" id="IPR012677">
    <property type="entry name" value="Nucleotide-bd_a/b_plait_sf"/>
</dbReference>
<dbReference type="InterPro" id="IPR000504">
    <property type="entry name" value="RRM_dom"/>
</dbReference>
<evidence type="ECO:0000259" key="3">
    <source>
        <dbReference type="PROSITE" id="PS50102"/>
    </source>
</evidence>
<dbReference type="AlphaFoldDB" id="A0A9Q1C3N5"/>
<feature type="region of interest" description="Disordered" evidence="2">
    <location>
        <begin position="244"/>
        <end position="311"/>
    </location>
</feature>
<protein>
    <recommendedName>
        <fullName evidence="3">RRM domain-containing protein</fullName>
    </recommendedName>
</protein>
<dbReference type="Pfam" id="PF00076">
    <property type="entry name" value="RRM_1"/>
    <property type="match status" value="1"/>
</dbReference>
<evidence type="ECO:0000313" key="5">
    <source>
        <dbReference type="Proteomes" id="UP001152320"/>
    </source>
</evidence>
<dbReference type="GO" id="GO:0003723">
    <property type="term" value="F:RNA binding"/>
    <property type="evidence" value="ECO:0007669"/>
    <property type="project" value="UniProtKB-UniRule"/>
</dbReference>
<evidence type="ECO:0000313" key="4">
    <source>
        <dbReference type="EMBL" id="KAJ8038051.1"/>
    </source>
</evidence>
<feature type="compositionally biased region" description="Basic residues" evidence="2">
    <location>
        <begin position="175"/>
        <end position="185"/>
    </location>
</feature>
<keyword evidence="1" id="KW-0694">RNA-binding</keyword>
<keyword evidence="5" id="KW-1185">Reference proteome</keyword>
<dbReference type="SMART" id="SM00360">
    <property type="entry name" value="RRM"/>
    <property type="match status" value="1"/>
</dbReference>
<organism evidence="4 5">
    <name type="scientific">Holothuria leucospilota</name>
    <name type="common">Black long sea cucumber</name>
    <name type="synonym">Mertensiothuria leucospilota</name>
    <dbReference type="NCBI Taxonomy" id="206669"/>
    <lineage>
        <taxon>Eukaryota</taxon>
        <taxon>Metazoa</taxon>
        <taxon>Echinodermata</taxon>
        <taxon>Eleutherozoa</taxon>
        <taxon>Echinozoa</taxon>
        <taxon>Holothuroidea</taxon>
        <taxon>Aspidochirotacea</taxon>
        <taxon>Aspidochirotida</taxon>
        <taxon>Holothuriidae</taxon>
        <taxon>Holothuria</taxon>
    </lineage>
</organism>
<feature type="compositionally biased region" description="Polar residues" evidence="2">
    <location>
        <begin position="158"/>
        <end position="167"/>
    </location>
</feature>
<accession>A0A9Q1C3N5</accession>